<dbReference type="InterPro" id="IPR050570">
    <property type="entry name" value="Cell_wall_metabolism_enzyme"/>
</dbReference>
<dbReference type="InterPro" id="IPR011055">
    <property type="entry name" value="Dup_hybrid_motif"/>
</dbReference>
<feature type="domain" description="Csd3-like second N-terminal" evidence="9">
    <location>
        <begin position="182"/>
        <end position="300"/>
    </location>
</feature>
<evidence type="ECO:0000256" key="5">
    <source>
        <dbReference type="ARBA" id="ARBA00022801"/>
    </source>
</evidence>
<keyword evidence="4" id="KW-0479">Metal-binding</keyword>
<evidence type="ECO:0000259" key="9">
    <source>
        <dbReference type="Pfam" id="PF19425"/>
    </source>
</evidence>
<evidence type="ECO:0000313" key="10">
    <source>
        <dbReference type="EMBL" id="WCL54138.1"/>
    </source>
</evidence>
<dbReference type="GO" id="GO:0030313">
    <property type="term" value="C:cell envelope"/>
    <property type="evidence" value="ECO:0007669"/>
    <property type="project" value="UniProtKB-SubCell"/>
</dbReference>
<evidence type="ECO:0000256" key="7">
    <source>
        <dbReference type="ARBA" id="ARBA00023049"/>
    </source>
</evidence>
<dbReference type="Pfam" id="PF01551">
    <property type="entry name" value="Peptidase_M23"/>
    <property type="match status" value="1"/>
</dbReference>
<comment type="cofactor">
    <cofactor evidence="1">
        <name>Zn(2+)</name>
        <dbReference type="ChEBI" id="CHEBI:29105"/>
    </cofactor>
</comment>
<dbReference type="Gene3D" id="2.70.70.10">
    <property type="entry name" value="Glucose Permease (Domain IIA)"/>
    <property type="match status" value="1"/>
</dbReference>
<comment type="subcellular location">
    <subcellularLocation>
        <location evidence="2">Cell envelope</location>
    </subcellularLocation>
</comment>
<evidence type="ECO:0000259" key="8">
    <source>
        <dbReference type="Pfam" id="PF01551"/>
    </source>
</evidence>
<reference evidence="10" key="1">
    <citation type="submission" date="2023-01" db="EMBL/GenBank/DDBJ databases">
        <title>The genome sequence of Kordiimonadaceae bacterium 6D33.</title>
        <authorList>
            <person name="Liu Y."/>
        </authorList>
    </citation>
    <scope>NUCLEOTIDE SEQUENCE</scope>
    <source>
        <strain evidence="10">6D33</strain>
    </source>
</reference>
<dbReference type="KEGG" id="gso:PH603_00005"/>
<dbReference type="Gene3D" id="3.10.450.350">
    <property type="match status" value="2"/>
</dbReference>
<dbReference type="GO" id="GO:0004222">
    <property type="term" value="F:metalloendopeptidase activity"/>
    <property type="evidence" value="ECO:0007669"/>
    <property type="project" value="TreeGrafter"/>
</dbReference>
<dbReference type="RefSeq" id="WP_289503857.1">
    <property type="nucleotide sequence ID" value="NZ_CP116805.1"/>
</dbReference>
<keyword evidence="5" id="KW-0378">Hydrolase</keyword>
<dbReference type="Pfam" id="PF19425">
    <property type="entry name" value="Csd3_N2"/>
    <property type="match status" value="1"/>
</dbReference>
<dbReference type="PANTHER" id="PTHR21666:SF288">
    <property type="entry name" value="CELL DIVISION PROTEIN YTFB"/>
    <property type="match status" value="1"/>
</dbReference>
<evidence type="ECO:0000256" key="1">
    <source>
        <dbReference type="ARBA" id="ARBA00001947"/>
    </source>
</evidence>
<dbReference type="GO" id="GO:0006508">
    <property type="term" value="P:proteolysis"/>
    <property type="evidence" value="ECO:0007669"/>
    <property type="project" value="UniProtKB-KW"/>
</dbReference>
<dbReference type="EMBL" id="CP116805">
    <property type="protein sequence ID" value="WCL54138.1"/>
    <property type="molecule type" value="Genomic_DNA"/>
</dbReference>
<evidence type="ECO:0000256" key="6">
    <source>
        <dbReference type="ARBA" id="ARBA00022833"/>
    </source>
</evidence>
<organism evidence="10 11">
    <name type="scientific">Gimibacter soli</name>
    <dbReference type="NCBI Taxonomy" id="3024400"/>
    <lineage>
        <taxon>Bacteria</taxon>
        <taxon>Pseudomonadati</taxon>
        <taxon>Pseudomonadota</taxon>
        <taxon>Alphaproteobacteria</taxon>
        <taxon>Kordiimonadales</taxon>
        <taxon>Temperatibacteraceae</taxon>
        <taxon>Gimibacter</taxon>
    </lineage>
</organism>
<accession>A0AAE9XUX6</accession>
<dbReference type="Proteomes" id="UP001217500">
    <property type="component" value="Chromosome"/>
</dbReference>
<keyword evidence="3" id="KW-0645">Protease</keyword>
<name>A0AAE9XUX6_9PROT</name>
<dbReference type="PANTHER" id="PTHR21666">
    <property type="entry name" value="PEPTIDASE-RELATED"/>
    <property type="match status" value="1"/>
</dbReference>
<keyword evidence="6" id="KW-0862">Zinc</keyword>
<protein>
    <submittedName>
        <fullName evidence="10">Peptidoglycan DD-metalloendopeptidase family protein</fullName>
    </submittedName>
</protein>
<sequence>MLGKWHRLQARLSTITGFSGGDSAKRTQHMMLFGTALAGGLALTLLMGGTNEAPTPAPEEAAVSLLADSAAADYQPESLLPAEPVEEAFHLKSGETLTELFARAGIERGEAHAAVAALRPVIDLRRLKTGQDVRLIRASGEKGRIESLRMRAAFDREAVLTRTDEGLKAEAADLPTVALTHYAEGHIEDSLYLSAKRAGLPDKVIVDMIRLMSFDVDFERDIREGDAFEIYFERRYSPVFGDTDEGNILRAKLVTRRTTLEANRFVHADGEADYYDSEGKSTRKSIMLTPVDGARLTSKFGRRKHPVLGYTKMHKGLDFGAPRGTPVMAAGDGIVEKAGPYSSYGNYIRIRHGDSHYKTAYAHLNGFAKGVKAGARVRQGQIIGYVGTTGRSTGPHLHYEILAGNTQVNPLGIKLPTGRKLKGQEMLAFQENRELMLADIGQIRTVNTVLLAEATDAPEQENAEAPVMAGRR</sequence>
<dbReference type="InterPro" id="IPR045834">
    <property type="entry name" value="Csd3_N2"/>
</dbReference>
<evidence type="ECO:0000313" key="11">
    <source>
        <dbReference type="Proteomes" id="UP001217500"/>
    </source>
</evidence>
<feature type="domain" description="M23ase beta-sheet core" evidence="8">
    <location>
        <begin position="312"/>
        <end position="410"/>
    </location>
</feature>
<dbReference type="InterPro" id="IPR016047">
    <property type="entry name" value="M23ase_b-sheet_dom"/>
</dbReference>
<dbReference type="CDD" id="cd12797">
    <property type="entry name" value="M23_peptidase"/>
    <property type="match status" value="1"/>
</dbReference>
<keyword evidence="11" id="KW-1185">Reference proteome</keyword>
<dbReference type="SUPFAM" id="SSF51261">
    <property type="entry name" value="Duplicated hybrid motif"/>
    <property type="match status" value="1"/>
</dbReference>
<dbReference type="AlphaFoldDB" id="A0AAE9XUX6"/>
<evidence type="ECO:0000256" key="4">
    <source>
        <dbReference type="ARBA" id="ARBA00022723"/>
    </source>
</evidence>
<gene>
    <name evidence="10" type="ORF">PH603_00005</name>
</gene>
<evidence type="ECO:0000256" key="2">
    <source>
        <dbReference type="ARBA" id="ARBA00004196"/>
    </source>
</evidence>
<proteinExistence type="predicted"/>
<evidence type="ECO:0000256" key="3">
    <source>
        <dbReference type="ARBA" id="ARBA00022670"/>
    </source>
</evidence>
<dbReference type="GO" id="GO:0046872">
    <property type="term" value="F:metal ion binding"/>
    <property type="evidence" value="ECO:0007669"/>
    <property type="project" value="UniProtKB-KW"/>
</dbReference>
<keyword evidence="7" id="KW-0482">Metalloprotease</keyword>